<feature type="transmembrane region" description="Helical" evidence="1">
    <location>
        <begin position="138"/>
        <end position="161"/>
    </location>
</feature>
<dbReference type="eggNOG" id="ENOG502S2KS">
    <property type="taxonomic scope" value="Eukaryota"/>
</dbReference>
<dbReference type="AlphaFoldDB" id="A0A061HGB4"/>
<dbReference type="GeneID" id="19317018"/>
<protein>
    <submittedName>
        <fullName evidence="3">Uncharacterized protein</fullName>
    </submittedName>
</protein>
<dbReference type="EMBL" id="KE361630">
    <property type="protein sequence ID" value="EPQ29686.1"/>
    <property type="molecule type" value="Genomic_DNA"/>
</dbReference>
<feature type="chain" id="PRO_5001599931" evidence="2">
    <location>
        <begin position="22"/>
        <end position="217"/>
    </location>
</feature>
<feature type="transmembrane region" description="Helical" evidence="1">
    <location>
        <begin position="173"/>
        <end position="196"/>
    </location>
</feature>
<dbReference type="HOGENOM" id="CLU_087383_0_0_1"/>
<proteinExistence type="predicted"/>
<keyword evidence="2" id="KW-0732">Signal</keyword>
<dbReference type="Gene3D" id="1.20.140.150">
    <property type="match status" value="1"/>
</dbReference>
<evidence type="ECO:0000256" key="1">
    <source>
        <dbReference type="SAM" id="Phobius"/>
    </source>
</evidence>
<keyword evidence="1" id="KW-0812">Transmembrane</keyword>
<dbReference type="RefSeq" id="XP_007878609.1">
    <property type="nucleotide sequence ID" value="XM_007880418.1"/>
</dbReference>
<keyword evidence="1" id="KW-0472">Membrane</keyword>
<dbReference type="KEGG" id="pfp:PFL1_02906"/>
<gene>
    <name evidence="3" type="ORF">PFL1_02906</name>
</gene>
<name>A0A061HGB4_9BASI</name>
<reference evidence="3 4" key="1">
    <citation type="journal article" date="2013" name="Plant Cell">
        <title>The transition from a phytopathogenic smut ancestor to an anamorphic biocontrol agent deciphered by comparative whole-genome analysis.</title>
        <authorList>
            <person name="Lefebvre F."/>
            <person name="Joly D.L."/>
            <person name="Labbe C."/>
            <person name="Teichmann B."/>
            <person name="Linning R."/>
            <person name="Belzile F."/>
            <person name="Bakkeren G."/>
            <person name="Belanger R.R."/>
        </authorList>
    </citation>
    <scope>NUCLEOTIDE SEQUENCE [LARGE SCALE GENOMIC DNA]</scope>
    <source>
        <strain evidence="3 4">PF-1</strain>
    </source>
</reference>
<organism evidence="3 4">
    <name type="scientific">Pseudozyma flocculosa PF-1</name>
    <dbReference type="NCBI Taxonomy" id="1277687"/>
    <lineage>
        <taxon>Eukaryota</taxon>
        <taxon>Fungi</taxon>
        <taxon>Dikarya</taxon>
        <taxon>Basidiomycota</taxon>
        <taxon>Ustilaginomycotina</taxon>
        <taxon>Ustilaginomycetes</taxon>
        <taxon>Ustilaginales</taxon>
        <taxon>Ustilaginaceae</taxon>
        <taxon>Pseudozyma</taxon>
    </lineage>
</organism>
<feature type="transmembrane region" description="Helical" evidence="1">
    <location>
        <begin position="104"/>
        <end position="126"/>
    </location>
</feature>
<evidence type="ECO:0000313" key="4">
    <source>
        <dbReference type="Proteomes" id="UP000053664"/>
    </source>
</evidence>
<evidence type="ECO:0000313" key="3">
    <source>
        <dbReference type="EMBL" id="EPQ29686.1"/>
    </source>
</evidence>
<dbReference type="Proteomes" id="UP000053664">
    <property type="component" value="Unassembled WGS sequence"/>
</dbReference>
<accession>A0A061HGB4</accession>
<sequence length="217" mass="23344">MQTKTYAVALAVLLLATVLEAWSIWTPTWIRASTPASSPIHYSARYGLTQRCERAYLDLPSSSGLSGSHAQAHDQGWKCRSFPLSDRDCSQDRNFCAAWRGASYAAQMSFAFLVVSLLGLLLILLLNGRQRKRDGWRIISGCSALALTLQAIAVGVIANLFNNDERFYAGSKLGSAFVVAISSLSLVTLTAVGLVAGGIRSGQSDHGPQGDGYRSID</sequence>
<keyword evidence="1" id="KW-1133">Transmembrane helix</keyword>
<feature type="signal peptide" evidence="2">
    <location>
        <begin position="1"/>
        <end position="21"/>
    </location>
</feature>
<evidence type="ECO:0000256" key="2">
    <source>
        <dbReference type="SAM" id="SignalP"/>
    </source>
</evidence>